<evidence type="ECO:0000256" key="1">
    <source>
        <dbReference type="SAM" id="SignalP"/>
    </source>
</evidence>
<dbReference type="EMBL" id="QXFU01000372">
    <property type="protein sequence ID" value="KAE9035255.1"/>
    <property type="molecule type" value="Genomic_DNA"/>
</dbReference>
<feature type="chain" id="PRO_5033525154" description="RxLR effector protein" evidence="1">
    <location>
        <begin position="21"/>
        <end position="81"/>
    </location>
</feature>
<dbReference type="AlphaFoldDB" id="A0A6A4FCW2"/>
<protein>
    <recommendedName>
        <fullName evidence="8">RxLR effector protein</fullName>
    </recommendedName>
</protein>
<accession>A0A6A4FCW2</accession>
<dbReference type="Proteomes" id="UP000429607">
    <property type="component" value="Unassembled WGS sequence"/>
</dbReference>
<dbReference type="Proteomes" id="UP000435112">
    <property type="component" value="Unassembled WGS sequence"/>
</dbReference>
<evidence type="ECO:0000313" key="6">
    <source>
        <dbReference type="Proteomes" id="UP000434957"/>
    </source>
</evidence>
<evidence type="ECO:0000313" key="4">
    <source>
        <dbReference type="EMBL" id="KAE9345681.1"/>
    </source>
</evidence>
<evidence type="ECO:0000313" key="5">
    <source>
        <dbReference type="Proteomes" id="UP000429607"/>
    </source>
</evidence>
<keyword evidence="6" id="KW-1185">Reference proteome</keyword>
<feature type="signal peptide" evidence="1">
    <location>
        <begin position="1"/>
        <end position="20"/>
    </location>
</feature>
<reference evidence="4 6" key="1">
    <citation type="submission" date="2018-08" db="EMBL/GenBank/DDBJ databases">
        <title>Genomic investigation of the strawberry pathogen Phytophthora fragariae indicates pathogenicity is determined by transcriptional variation in three key races.</title>
        <authorList>
            <person name="Adams T.M."/>
            <person name="Armitage A.D."/>
            <person name="Sobczyk M.K."/>
            <person name="Bates H.J."/>
            <person name="Dunwell J.M."/>
            <person name="Nellist C.F."/>
            <person name="Harrison R.J."/>
        </authorList>
    </citation>
    <scope>NUCLEOTIDE SEQUENCE [LARGE SCALE GENOMIC DNA]</scope>
    <source>
        <strain evidence="3 5">SCRP249</strain>
        <strain evidence="2 7">SCRP324</strain>
        <strain evidence="4 6">SCRP333</strain>
    </source>
</reference>
<evidence type="ECO:0000313" key="7">
    <source>
        <dbReference type="Proteomes" id="UP000435112"/>
    </source>
</evidence>
<keyword evidence="1" id="KW-0732">Signal</keyword>
<evidence type="ECO:0008006" key="8">
    <source>
        <dbReference type="Google" id="ProtNLM"/>
    </source>
</evidence>
<dbReference type="Proteomes" id="UP000434957">
    <property type="component" value="Unassembled WGS sequence"/>
</dbReference>
<gene>
    <name evidence="3" type="ORF">PR001_g7228</name>
    <name evidence="2" type="ORF">PR002_g7669</name>
    <name evidence="4" type="ORF">PR003_g7824</name>
</gene>
<evidence type="ECO:0000313" key="2">
    <source>
        <dbReference type="EMBL" id="KAE9035255.1"/>
    </source>
</evidence>
<dbReference type="EMBL" id="QXFV01000356">
    <property type="protein sequence ID" value="KAE9040065.1"/>
    <property type="molecule type" value="Genomic_DNA"/>
</dbReference>
<dbReference type="EMBL" id="QXFT01000377">
    <property type="protein sequence ID" value="KAE9345681.1"/>
    <property type="molecule type" value="Genomic_DNA"/>
</dbReference>
<evidence type="ECO:0000313" key="3">
    <source>
        <dbReference type="EMBL" id="KAE9040065.1"/>
    </source>
</evidence>
<name>A0A6A4FCW2_9STRA</name>
<sequence>MRLAFLVIFVAVILFASTDAVSVNADAVAKLTKSSSENYNSVWNKMLAKFFRSLIPKDYRTLEANKFAHGRPRPLKPQFEG</sequence>
<comment type="caution">
    <text evidence="4">The sequence shown here is derived from an EMBL/GenBank/DDBJ whole genome shotgun (WGS) entry which is preliminary data.</text>
</comment>
<proteinExistence type="predicted"/>
<dbReference type="OrthoDB" id="121391at2759"/>
<organism evidence="4 6">
    <name type="scientific">Phytophthora rubi</name>
    <dbReference type="NCBI Taxonomy" id="129364"/>
    <lineage>
        <taxon>Eukaryota</taxon>
        <taxon>Sar</taxon>
        <taxon>Stramenopiles</taxon>
        <taxon>Oomycota</taxon>
        <taxon>Peronosporomycetes</taxon>
        <taxon>Peronosporales</taxon>
        <taxon>Peronosporaceae</taxon>
        <taxon>Phytophthora</taxon>
    </lineage>
</organism>